<proteinExistence type="inferred from homology"/>
<dbReference type="KEGG" id="vih:AB0763_05285"/>
<dbReference type="AlphaFoldDB" id="A0AB39HFZ4"/>
<sequence length="468" mass="52223">MSLYQELAGQFISEIEQGARYVGSKMPSLRQLAKQQGISMTTALNCYQELESRGWIEARPKTGYFVSSRHIDSNTPEWAHFTSIVTQVDLSSHQQSPNASGPLGMANMPNDALSVTELERSFRRSIKRMGERINDYPEPQGDLGLRQSLAAHFSSSGLVVAPQDWVVTSGCMMAIKMALMALTKPGDTVAISSPCYNGILALLGQLERNIIEIPSLDEGIDLRQLEHHFQLGEVKAAVFCTTHMNPQGITMSPAQKQRLARLANQYRIPVIEDDVYAELSHGGPMPLPAKYYDRDGYIIWCGSITKSVSPSYRLGWCVPGRFLDRFCEQFVSGTDGVALPIQLAIRDFIDSGQYSKHLKRRQHCLVQLKEAYLSYLRTHLPASVNISQPLGGMVLWLQIPGLDAEKLDRLLNQHALDIRGGRLFSTLDLYINCVRVNFGYELTPKCKRDLVNLVDAINSSIEPMAMDV</sequence>
<keyword evidence="5" id="KW-0804">Transcription</keyword>
<dbReference type="SUPFAM" id="SSF53383">
    <property type="entry name" value="PLP-dependent transferases"/>
    <property type="match status" value="1"/>
</dbReference>
<organism evidence="7">
    <name type="scientific">Vibrio sp. HB236076</name>
    <dbReference type="NCBI Taxonomy" id="3232307"/>
    <lineage>
        <taxon>Bacteria</taxon>
        <taxon>Pseudomonadati</taxon>
        <taxon>Pseudomonadota</taxon>
        <taxon>Gammaproteobacteria</taxon>
        <taxon>Vibrionales</taxon>
        <taxon>Vibrionaceae</taxon>
        <taxon>Vibrio</taxon>
    </lineage>
</organism>
<keyword evidence="3" id="KW-0805">Transcription regulation</keyword>
<dbReference type="CDD" id="cd00609">
    <property type="entry name" value="AAT_like"/>
    <property type="match status" value="1"/>
</dbReference>
<protein>
    <submittedName>
        <fullName evidence="7">PLP-dependent aminotransferase family protein</fullName>
    </submittedName>
</protein>
<dbReference type="GO" id="GO:0003677">
    <property type="term" value="F:DNA binding"/>
    <property type="evidence" value="ECO:0007669"/>
    <property type="project" value="UniProtKB-KW"/>
</dbReference>
<dbReference type="GO" id="GO:0008483">
    <property type="term" value="F:transaminase activity"/>
    <property type="evidence" value="ECO:0007669"/>
    <property type="project" value="UniProtKB-KW"/>
</dbReference>
<comment type="similarity">
    <text evidence="1">In the C-terminal section; belongs to the class-I pyridoxal-phosphate-dependent aminotransferase family.</text>
</comment>
<dbReference type="SMART" id="SM00345">
    <property type="entry name" value="HTH_GNTR"/>
    <property type="match status" value="1"/>
</dbReference>
<dbReference type="InterPro" id="IPR000524">
    <property type="entry name" value="Tscrpt_reg_HTH_GntR"/>
</dbReference>
<dbReference type="InterPro" id="IPR015421">
    <property type="entry name" value="PyrdxlP-dep_Trfase_major"/>
</dbReference>
<reference evidence="7" key="1">
    <citation type="submission" date="2024-07" db="EMBL/GenBank/DDBJ databases">
        <title>Genome Analysis of a Potential Novel Vibrio Species Secreting pH- and Thermo-stable Alginate Lyase and its Application in Producing Alginate Oligosaccharides.</title>
        <authorList>
            <person name="Huang H."/>
            <person name="Bao K."/>
        </authorList>
    </citation>
    <scope>NUCLEOTIDE SEQUENCE</scope>
    <source>
        <strain evidence="7">HB236076</strain>
    </source>
</reference>
<name>A0AB39HFZ4_9VIBR</name>
<dbReference type="Gene3D" id="3.40.640.10">
    <property type="entry name" value="Type I PLP-dependent aspartate aminotransferase-like (Major domain)"/>
    <property type="match status" value="1"/>
</dbReference>
<evidence type="ECO:0000256" key="3">
    <source>
        <dbReference type="ARBA" id="ARBA00023015"/>
    </source>
</evidence>
<dbReference type="InterPro" id="IPR036388">
    <property type="entry name" value="WH-like_DNA-bd_sf"/>
</dbReference>
<dbReference type="InterPro" id="IPR051446">
    <property type="entry name" value="HTH_trans_reg/aminotransferase"/>
</dbReference>
<dbReference type="GO" id="GO:0003700">
    <property type="term" value="F:DNA-binding transcription factor activity"/>
    <property type="evidence" value="ECO:0007669"/>
    <property type="project" value="InterPro"/>
</dbReference>
<evidence type="ECO:0000256" key="4">
    <source>
        <dbReference type="ARBA" id="ARBA00023125"/>
    </source>
</evidence>
<gene>
    <name evidence="7" type="ORF">AB0763_05285</name>
</gene>
<dbReference type="InterPro" id="IPR004839">
    <property type="entry name" value="Aminotransferase_I/II_large"/>
</dbReference>
<keyword evidence="4" id="KW-0238">DNA-binding</keyword>
<dbReference type="RefSeq" id="WP_306101287.1">
    <property type="nucleotide sequence ID" value="NZ_CP162601.1"/>
</dbReference>
<dbReference type="Pfam" id="PF00155">
    <property type="entry name" value="Aminotran_1_2"/>
    <property type="match status" value="1"/>
</dbReference>
<dbReference type="PANTHER" id="PTHR46577:SF2">
    <property type="entry name" value="TRANSCRIPTIONAL REGULATORY PROTEIN"/>
    <property type="match status" value="1"/>
</dbReference>
<dbReference type="InterPro" id="IPR036390">
    <property type="entry name" value="WH_DNA-bd_sf"/>
</dbReference>
<dbReference type="Pfam" id="PF00392">
    <property type="entry name" value="GntR"/>
    <property type="match status" value="1"/>
</dbReference>
<keyword evidence="7" id="KW-0032">Aminotransferase</keyword>
<accession>A0AB39HFZ4</accession>
<keyword evidence="2" id="KW-0663">Pyridoxal phosphate</keyword>
<evidence type="ECO:0000313" key="7">
    <source>
        <dbReference type="EMBL" id="XDK26053.1"/>
    </source>
</evidence>
<evidence type="ECO:0000256" key="1">
    <source>
        <dbReference type="ARBA" id="ARBA00005384"/>
    </source>
</evidence>
<feature type="domain" description="HTH gntR-type" evidence="6">
    <location>
        <begin position="1"/>
        <end position="69"/>
    </location>
</feature>
<dbReference type="EMBL" id="CP162601">
    <property type="protein sequence ID" value="XDK26053.1"/>
    <property type="molecule type" value="Genomic_DNA"/>
</dbReference>
<dbReference type="GO" id="GO:0030170">
    <property type="term" value="F:pyridoxal phosphate binding"/>
    <property type="evidence" value="ECO:0007669"/>
    <property type="project" value="InterPro"/>
</dbReference>
<dbReference type="SUPFAM" id="SSF46785">
    <property type="entry name" value="Winged helix' DNA-binding domain"/>
    <property type="match status" value="1"/>
</dbReference>
<dbReference type="CDD" id="cd07377">
    <property type="entry name" value="WHTH_GntR"/>
    <property type="match status" value="1"/>
</dbReference>
<dbReference type="InterPro" id="IPR015424">
    <property type="entry name" value="PyrdxlP-dep_Trfase"/>
</dbReference>
<keyword evidence="7" id="KW-0808">Transferase</keyword>
<dbReference type="Gene3D" id="1.10.10.10">
    <property type="entry name" value="Winged helix-like DNA-binding domain superfamily/Winged helix DNA-binding domain"/>
    <property type="match status" value="1"/>
</dbReference>
<evidence type="ECO:0000259" key="6">
    <source>
        <dbReference type="PROSITE" id="PS50949"/>
    </source>
</evidence>
<evidence type="ECO:0000256" key="5">
    <source>
        <dbReference type="ARBA" id="ARBA00023163"/>
    </source>
</evidence>
<evidence type="ECO:0000256" key="2">
    <source>
        <dbReference type="ARBA" id="ARBA00022898"/>
    </source>
</evidence>
<dbReference type="PANTHER" id="PTHR46577">
    <property type="entry name" value="HTH-TYPE TRANSCRIPTIONAL REGULATORY PROTEIN GABR"/>
    <property type="match status" value="1"/>
</dbReference>
<dbReference type="PROSITE" id="PS50949">
    <property type="entry name" value="HTH_GNTR"/>
    <property type="match status" value="1"/>
</dbReference>